<sequence>MKQRLNLLGLLSIGVLGVSLFGLTSSVKAQSTLRLNYDTSSFENLELTGSDVGVRVSYTHYRELEASDENNLSYQLLYQGEEQELVDTLAWTFAEFQLQDLNNDGTEEIIVRNYSGGAHCCTNTTIHRWTGEAFASIETGYLDGIGPDIADVNGDGYVEMAVPHQAFLYRFGSYAESFPPVTFFTYRDGELIDTTRQFPEQIREQIETLQSVFVRVREEDDYVSNSLLASYVAQHAVLNEDFDAAWQFMLDNYDREATWGLQIYEEGEQVGAHPDFPTALRAFLIEIGYLGEDGLPIAADELG</sequence>
<dbReference type="EMBL" id="QXHD01000004">
    <property type="protein sequence ID" value="NEZ55071.1"/>
    <property type="molecule type" value="Genomic_DNA"/>
</dbReference>
<comment type="caution">
    <text evidence="2">The sequence shown here is derived from an EMBL/GenBank/DDBJ whole genome shotgun (WGS) entry which is preliminary data.</text>
</comment>
<organism evidence="2 3">
    <name type="scientific">Adonisia turfae CCMR0081</name>
    <dbReference type="NCBI Taxonomy" id="2292702"/>
    <lineage>
        <taxon>Bacteria</taxon>
        <taxon>Bacillati</taxon>
        <taxon>Cyanobacteriota</taxon>
        <taxon>Adonisia</taxon>
        <taxon>Adonisia turfae</taxon>
    </lineage>
</organism>
<keyword evidence="3" id="KW-1185">Reference proteome</keyword>
<dbReference type="Proteomes" id="UP000481033">
    <property type="component" value="Unassembled WGS sequence"/>
</dbReference>
<accession>A0A6M0RHH3</accession>
<gene>
    <name evidence="2" type="ORF">DXZ20_05135</name>
</gene>
<dbReference type="Pfam" id="PF13517">
    <property type="entry name" value="FG-GAP_3"/>
    <property type="match status" value="1"/>
</dbReference>
<evidence type="ECO:0000313" key="2">
    <source>
        <dbReference type="EMBL" id="NEZ55071.1"/>
    </source>
</evidence>
<keyword evidence="1" id="KW-0732">Signal</keyword>
<protein>
    <submittedName>
        <fullName evidence="2">VCBS repeat-containing protein</fullName>
    </submittedName>
</protein>
<dbReference type="AlphaFoldDB" id="A0A6M0RHH3"/>
<dbReference type="InterPro" id="IPR028994">
    <property type="entry name" value="Integrin_alpha_N"/>
</dbReference>
<name>A0A6M0RHH3_9CYAN</name>
<proteinExistence type="predicted"/>
<dbReference type="RefSeq" id="WP_163696832.1">
    <property type="nucleotide sequence ID" value="NZ_QXHD01000004.1"/>
</dbReference>
<dbReference type="InterPro" id="IPR013517">
    <property type="entry name" value="FG-GAP"/>
</dbReference>
<reference evidence="2 3" key="1">
    <citation type="journal article" date="2020" name="Microb. Ecol.">
        <title>Ecogenomics of the Marine Benthic Filamentous Cyanobacterium Adonisia.</title>
        <authorList>
            <person name="Walter J.M."/>
            <person name="Coutinho F.H."/>
            <person name="Leomil L."/>
            <person name="Hargreaves P.I."/>
            <person name="Campeao M.E."/>
            <person name="Vieira V.V."/>
            <person name="Silva B.S."/>
            <person name="Fistarol G.O."/>
            <person name="Salomon P.S."/>
            <person name="Sawabe T."/>
            <person name="Mino S."/>
            <person name="Hosokawa M."/>
            <person name="Miyashita H."/>
            <person name="Maruyama F."/>
            <person name="van Verk M.C."/>
            <person name="Dutilh B.E."/>
            <person name="Thompson C.C."/>
            <person name="Thompson F.L."/>
        </authorList>
    </citation>
    <scope>NUCLEOTIDE SEQUENCE [LARGE SCALE GENOMIC DNA]</scope>
    <source>
        <strain evidence="2 3">CCMR0081</strain>
    </source>
</reference>
<dbReference type="SUPFAM" id="SSF69318">
    <property type="entry name" value="Integrin alpha N-terminal domain"/>
    <property type="match status" value="1"/>
</dbReference>
<evidence type="ECO:0000313" key="3">
    <source>
        <dbReference type="Proteomes" id="UP000481033"/>
    </source>
</evidence>
<evidence type="ECO:0000256" key="1">
    <source>
        <dbReference type="ARBA" id="ARBA00022729"/>
    </source>
</evidence>